<feature type="transmembrane region" description="Helical" evidence="1">
    <location>
        <begin position="12"/>
        <end position="35"/>
    </location>
</feature>
<dbReference type="Pfam" id="PF14329">
    <property type="entry name" value="DUF4386"/>
    <property type="match status" value="1"/>
</dbReference>
<proteinExistence type="predicted"/>
<dbReference type="Proteomes" id="UP000207598">
    <property type="component" value="Unassembled WGS sequence"/>
</dbReference>
<evidence type="ECO:0000313" key="3">
    <source>
        <dbReference type="Proteomes" id="UP000207598"/>
    </source>
</evidence>
<feature type="transmembrane region" description="Helical" evidence="1">
    <location>
        <begin position="191"/>
        <end position="212"/>
    </location>
</feature>
<accession>A0A238KKD1</accession>
<evidence type="ECO:0000256" key="1">
    <source>
        <dbReference type="SAM" id="Phobius"/>
    </source>
</evidence>
<gene>
    <name evidence="2" type="ORF">MAA8898_02761</name>
</gene>
<dbReference type="InterPro" id="IPR025495">
    <property type="entry name" value="DUF4386"/>
</dbReference>
<dbReference type="OrthoDB" id="5421633at2"/>
<keyword evidence="1" id="KW-0812">Transmembrane</keyword>
<feature type="transmembrane region" description="Helical" evidence="1">
    <location>
        <begin position="95"/>
        <end position="115"/>
    </location>
</feature>
<reference evidence="2 3" key="1">
    <citation type="submission" date="2017-05" db="EMBL/GenBank/DDBJ databases">
        <authorList>
            <person name="Song R."/>
            <person name="Chenine A.L."/>
            <person name="Ruprecht R.M."/>
        </authorList>
    </citation>
    <scope>NUCLEOTIDE SEQUENCE [LARGE SCALE GENOMIC DNA]</scope>
    <source>
        <strain evidence="2 3">CECT 8898</strain>
    </source>
</reference>
<name>A0A238KKD1_9RHOB</name>
<feature type="transmembrane region" description="Helical" evidence="1">
    <location>
        <begin position="135"/>
        <end position="156"/>
    </location>
</feature>
<sequence>MPAARTAAQTAALTRTAGGLYLVIILCGLTAELVLRGPLLTGTPDQIAAALAANLPSLRASLLADLTMLLADIALALVFYSLLRPRSEALARAALVFRLGQAMLIGASLTALASAPGLLADAPRIAVHMTEIHALGYDIGLVLFGVNSLIMARLFLMGNLPRPIALGIAAAGLIYLAGGVLRLAAPGAVEAFQPAYLVCILAESALCLWLLIAARL</sequence>
<evidence type="ECO:0000313" key="2">
    <source>
        <dbReference type="EMBL" id="SMX43180.1"/>
    </source>
</evidence>
<dbReference type="AlphaFoldDB" id="A0A238KKD1"/>
<keyword evidence="1" id="KW-0472">Membrane</keyword>
<protein>
    <recommendedName>
        <fullName evidence="4">DUF4386 domain-containing protein</fullName>
    </recommendedName>
</protein>
<evidence type="ECO:0008006" key="4">
    <source>
        <dbReference type="Google" id="ProtNLM"/>
    </source>
</evidence>
<keyword evidence="1" id="KW-1133">Transmembrane helix</keyword>
<organism evidence="2 3">
    <name type="scientific">Maliponia aquimaris</name>
    <dbReference type="NCBI Taxonomy" id="1673631"/>
    <lineage>
        <taxon>Bacteria</taxon>
        <taxon>Pseudomonadati</taxon>
        <taxon>Pseudomonadota</taxon>
        <taxon>Alphaproteobacteria</taxon>
        <taxon>Rhodobacterales</taxon>
        <taxon>Paracoccaceae</taxon>
        <taxon>Maliponia</taxon>
    </lineage>
</organism>
<feature type="transmembrane region" description="Helical" evidence="1">
    <location>
        <begin position="163"/>
        <end position="185"/>
    </location>
</feature>
<dbReference type="RefSeq" id="WP_094021585.1">
    <property type="nucleotide sequence ID" value="NZ_FXYF01000007.1"/>
</dbReference>
<dbReference type="EMBL" id="FXYF01000007">
    <property type="protein sequence ID" value="SMX43180.1"/>
    <property type="molecule type" value="Genomic_DNA"/>
</dbReference>
<keyword evidence="3" id="KW-1185">Reference proteome</keyword>
<feature type="transmembrane region" description="Helical" evidence="1">
    <location>
        <begin position="62"/>
        <end position="83"/>
    </location>
</feature>